<feature type="transmembrane region" description="Helical" evidence="5">
    <location>
        <begin position="155"/>
        <end position="182"/>
    </location>
</feature>
<feature type="transmembrane region" description="Helical" evidence="5">
    <location>
        <begin position="355"/>
        <end position="378"/>
    </location>
</feature>
<evidence type="ECO:0000256" key="5">
    <source>
        <dbReference type="SAM" id="Phobius"/>
    </source>
</evidence>
<dbReference type="InterPro" id="IPR006153">
    <property type="entry name" value="Cation/H_exchanger_TM"/>
</dbReference>
<feature type="transmembrane region" description="Helical" evidence="5">
    <location>
        <begin position="390"/>
        <end position="413"/>
    </location>
</feature>
<feature type="transmembrane region" description="Helical" evidence="5">
    <location>
        <begin position="12"/>
        <end position="34"/>
    </location>
</feature>
<keyword evidence="4 5" id="KW-0472">Membrane</keyword>
<dbReference type="GO" id="GO:1902600">
    <property type="term" value="P:proton transmembrane transport"/>
    <property type="evidence" value="ECO:0007669"/>
    <property type="project" value="InterPro"/>
</dbReference>
<dbReference type="PANTHER" id="PTHR31102:SF1">
    <property type="entry name" value="CATION_H+ EXCHANGER DOMAIN-CONTAINING PROTEIN"/>
    <property type="match status" value="1"/>
</dbReference>
<feature type="transmembrane region" description="Helical" evidence="5">
    <location>
        <begin position="122"/>
        <end position="143"/>
    </location>
</feature>
<feature type="transmembrane region" description="Helical" evidence="5">
    <location>
        <begin position="194"/>
        <end position="218"/>
    </location>
</feature>
<reference evidence="7" key="1">
    <citation type="submission" date="2023-06" db="EMBL/GenBank/DDBJ databases">
        <title>Survivors Of The Sea: Transcriptome response of Skeletonema marinoi to long-term dormancy.</title>
        <authorList>
            <person name="Pinder M.I.M."/>
            <person name="Kourtchenko O."/>
            <person name="Robertson E.K."/>
            <person name="Larsson T."/>
            <person name="Maumus F."/>
            <person name="Osuna-Cruz C.M."/>
            <person name="Vancaester E."/>
            <person name="Stenow R."/>
            <person name="Vandepoele K."/>
            <person name="Ploug H."/>
            <person name="Bruchert V."/>
            <person name="Godhe A."/>
            <person name="Topel M."/>
        </authorList>
    </citation>
    <scope>NUCLEOTIDE SEQUENCE</scope>
    <source>
        <strain evidence="7">R05AC</strain>
    </source>
</reference>
<dbReference type="GO" id="GO:0015297">
    <property type="term" value="F:antiporter activity"/>
    <property type="evidence" value="ECO:0007669"/>
    <property type="project" value="InterPro"/>
</dbReference>
<dbReference type="GO" id="GO:0016020">
    <property type="term" value="C:membrane"/>
    <property type="evidence" value="ECO:0007669"/>
    <property type="project" value="UniProtKB-SubCell"/>
</dbReference>
<proteinExistence type="predicted"/>
<comment type="subcellular location">
    <subcellularLocation>
        <location evidence="1">Membrane</location>
        <topology evidence="1">Multi-pass membrane protein</topology>
    </subcellularLocation>
</comment>
<accession>A0AAD9DJF0</accession>
<dbReference type="InterPro" id="IPR051843">
    <property type="entry name" value="CPA1_transporter"/>
</dbReference>
<organism evidence="7 8">
    <name type="scientific">Skeletonema marinoi</name>
    <dbReference type="NCBI Taxonomy" id="267567"/>
    <lineage>
        <taxon>Eukaryota</taxon>
        <taxon>Sar</taxon>
        <taxon>Stramenopiles</taxon>
        <taxon>Ochrophyta</taxon>
        <taxon>Bacillariophyta</taxon>
        <taxon>Coscinodiscophyceae</taxon>
        <taxon>Thalassiosirophycidae</taxon>
        <taxon>Thalassiosirales</taxon>
        <taxon>Skeletonemataceae</taxon>
        <taxon>Skeletonema</taxon>
        <taxon>Skeletonema marinoi-dohrnii complex</taxon>
    </lineage>
</organism>
<evidence type="ECO:0000256" key="3">
    <source>
        <dbReference type="ARBA" id="ARBA00022989"/>
    </source>
</evidence>
<evidence type="ECO:0000256" key="2">
    <source>
        <dbReference type="ARBA" id="ARBA00022692"/>
    </source>
</evidence>
<feature type="transmembrane region" description="Helical" evidence="5">
    <location>
        <begin position="294"/>
        <end position="312"/>
    </location>
</feature>
<feature type="transmembrane region" description="Helical" evidence="5">
    <location>
        <begin position="324"/>
        <end position="343"/>
    </location>
</feature>
<evidence type="ECO:0000256" key="4">
    <source>
        <dbReference type="ARBA" id="ARBA00023136"/>
    </source>
</evidence>
<keyword evidence="3 5" id="KW-1133">Transmembrane helix</keyword>
<protein>
    <submittedName>
        <fullName evidence="7">Sodium/hydrogen exchanger protein</fullName>
    </submittedName>
</protein>
<keyword evidence="2 5" id="KW-0812">Transmembrane</keyword>
<dbReference type="Proteomes" id="UP001224775">
    <property type="component" value="Unassembled WGS sequence"/>
</dbReference>
<keyword evidence="8" id="KW-1185">Reference proteome</keyword>
<dbReference type="EMBL" id="JATAAI010000002">
    <property type="protein sequence ID" value="KAK1747703.1"/>
    <property type="molecule type" value="Genomic_DNA"/>
</dbReference>
<dbReference type="Pfam" id="PF00999">
    <property type="entry name" value="Na_H_Exchanger"/>
    <property type="match status" value="1"/>
</dbReference>
<dbReference type="AlphaFoldDB" id="A0AAD9DJF0"/>
<comment type="caution">
    <text evidence="7">The sequence shown here is derived from an EMBL/GenBank/DDBJ whole genome shotgun (WGS) entry which is preliminary data.</text>
</comment>
<evidence type="ECO:0000256" key="1">
    <source>
        <dbReference type="ARBA" id="ARBA00004141"/>
    </source>
</evidence>
<gene>
    <name evidence="7" type="ORF">QTG54_001666</name>
</gene>
<feature type="transmembrane region" description="Helical" evidence="5">
    <location>
        <begin position="96"/>
        <end position="116"/>
    </location>
</feature>
<evidence type="ECO:0000313" key="8">
    <source>
        <dbReference type="Proteomes" id="UP001224775"/>
    </source>
</evidence>
<name>A0AAD9DJF0_9STRA</name>
<evidence type="ECO:0000259" key="6">
    <source>
        <dbReference type="Pfam" id="PF00999"/>
    </source>
</evidence>
<evidence type="ECO:0000313" key="7">
    <source>
        <dbReference type="EMBL" id="KAK1747703.1"/>
    </source>
</evidence>
<sequence length="441" mass="47149">MIDEELIFTRTNALHIAILYVSSMTVGYCLEYFVGIPNLLGSLLTGIILRNCGVFEDFDLPDKFTSAVRAMSLSWILLVSGIEMDISKVGSLSLRLMLFPGVVEAFSTAGMAMLLFNMPFALSLSQGFILAAVSPAIIIPYMIELRKKGVGGSCIPSLLMSAASLDDIIAISGFSVCIGIALDSSDKNLALSLFVHGPVSLFLGALIGSVGGFILAAITQVSASWQSTLIALEIALLMTHFCEMINFDASEALAALSMGAVANIICKHPKVFKVSKCSCTDTIQMYKVGKDIGVIWNIAMRPLLFGTIGAAFDLDLTRKDELFKGTAIVLSGLAMRVATAYFATSGSALSFKERLFVAFAWIPKATVQAALCSIPLTMILKSNKPEMISWGNQIVFTSVLSVLISAPIGVLAIQCLSNRLLTRGDHEKAISPRSIGTSRSP</sequence>
<dbReference type="PANTHER" id="PTHR31102">
    <property type="match status" value="1"/>
</dbReference>
<feature type="domain" description="Cation/H+ exchanger transmembrane" evidence="6">
    <location>
        <begin position="25"/>
        <end position="412"/>
    </location>
</feature>